<dbReference type="AlphaFoldDB" id="A0A4U5PAZ9"/>
<feature type="compositionally biased region" description="Polar residues" evidence="1">
    <location>
        <begin position="236"/>
        <end position="252"/>
    </location>
</feature>
<protein>
    <submittedName>
        <fullName evidence="2">Uncharacterized protein</fullName>
    </submittedName>
</protein>
<keyword evidence="3" id="KW-1185">Reference proteome</keyword>
<sequence>MEQKEEPTSAECLEDLVPASHYLLQNRAVEERKAKEFNTQLAQSIDAQKKALQEMGVASESMVETDDRMTKHIVKMIEVNKTLKQKLQRIEKVGKIKSVNEEADDHGRRIPVAVVQFSKRRIVNGFVRYNGGEVETSEDVVTTFGRPEEEHLTEERTLEVSSADEVTILSLSGCSDCDFELMEKILKKKNCDKCGRTRGSYSSSLSALSSQASSEYNMNTSSVFSSDEDSGHRSDSMTGSSSDDRTPTSSADSVDDGENE</sequence>
<dbReference type="Proteomes" id="UP000298663">
    <property type="component" value="Unassembled WGS sequence"/>
</dbReference>
<comment type="caution">
    <text evidence="2">The sequence shown here is derived from an EMBL/GenBank/DDBJ whole genome shotgun (WGS) entry which is preliminary data.</text>
</comment>
<evidence type="ECO:0000313" key="2">
    <source>
        <dbReference type="EMBL" id="TKR93390.1"/>
    </source>
</evidence>
<feature type="compositionally biased region" description="Polar residues" evidence="1">
    <location>
        <begin position="215"/>
        <end position="225"/>
    </location>
</feature>
<feature type="region of interest" description="Disordered" evidence="1">
    <location>
        <begin position="213"/>
        <end position="260"/>
    </location>
</feature>
<gene>
    <name evidence="2" type="ORF">L596_007857</name>
</gene>
<dbReference type="OrthoDB" id="10581967at2759"/>
<proteinExistence type="predicted"/>
<evidence type="ECO:0000256" key="1">
    <source>
        <dbReference type="SAM" id="MobiDB-lite"/>
    </source>
</evidence>
<evidence type="ECO:0000313" key="3">
    <source>
        <dbReference type="Proteomes" id="UP000298663"/>
    </source>
</evidence>
<dbReference type="EMBL" id="AZBU02000002">
    <property type="protein sequence ID" value="TKR93390.1"/>
    <property type="molecule type" value="Genomic_DNA"/>
</dbReference>
<reference evidence="2 3" key="1">
    <citation type="journal article" date="2015" name="Genome Biol.">
        <title>Comparative genomics of Steinernema reveals deeply conserved gene regulatory networks.</title>
        <authorList>
            <person name="Dillman A.R."/>
            <person name="Macchietto M."/>
            <person name="Porter C.F."/>
            <person name="Rogers A."/>
            <person name="Williams B."/>
            <person name="Antoshechkin I."/>
            <person name="Lee M.M."/>
            <person name="Goodwin Z."/>
            <person name="Lu X."/>
            <person name="Lewis E.E."/>
            <person name="Goodrich-Blair H."/>
            <person name="Stock S.P."/>
            <person name="Adams B.J."/>
            <person name="Sternberg P.W."/>
            <person name="Mortazavi A."/>
        </authorList>
    </citation>
    <scope>NUCLEOTIDE SEQUENCE [LARGE SCALE GENOMIC DNA]</scope>
    <source>
        <strain evidence="2 3">ALL</strain>
    </source>
</reference>
<organism evidence="2 3">
    <name type="scientific">Steinernema carpocapsae</name>
    <name type="common">Entomopathogenic nematode</name>
    <dbReference type="NCBI Taxonomy" id="34508"/>
    <lineage>
        <taxon>Eukaryota</taxon>
        <taxon>Metazoa</taxon>
        <taxon>Ecdysozoa</taxon>
        <taxon>Nematoda</taxon>
        <taxon>Chromadorea</taxon>
        <taxon>Rhabditida</taxon>
        <taxon>Tylenchina</taxon>
        <taxon>Panagrolaimomorpha</taxon>
        <taxon>Strongyloidoidea</taxon>
        <taxon>Steinernematidae</taxon>
        <taxon>Steinernema</taxon>
    </lineage>
</organism>
<reference evidence="2 3" key="2">
    <citation type="journal article" date="2019" name="G3 (Bethesda)">
        <title>Hybrid Assembly of the Genome of the Entomopathogenic Nematode Steinernema carpocapsae Identifies the X-Chromosome.</title>
        <authorList>
            <person name="Serra L."/>
            <person name="Macchietto M."/>
            <person name="Macias-Munoz A."/>
            <person name="McGill C.J."/>
            <person name="Rodriguez I.M."/>
            <person name="Rodriguez B."/>
            <person name="Murad R."/>
            <person name="Mortazavi A."/>
        </authorList>
    </citation>
    <scope>NUCLEOTIDE SEQUENCE [LARGE SCALE GENOMIC DNA]</scope>
    <source>
        <strain evidence="2 3">ALL</strain>
    </source>
</reference>
<accession>A0A4U5PAZ9</accession>
<name>A0A4U5PAZ9_STECR</name>